<reference evidence="4 6" key="3">
    <citation type="journal article" date="2019" name="Sci. Rep.">
        <title>Insight into the biology of Mycobacterium mucogenicum and Mycobacterium neoaurum clade members.</title>
        <authorList>
            <person name="Behra P.R.K."/>
            <person name="Pettersson B.M.F."/>
            <person name="Ramesh M."/>
            <person name="Dasgupta S."/>
            <person name="Kirsebom L.A."/>
        </authorList>
    </citation>
    <scope>NUCLEOTIDE SEQUENCE [LARGE SCALE GENOMIC DNA]</scope>
    <source>
        <strain evidence="4 6">DSM 44124</strain>
    </source>
</reference>
<dbReference type="EMBL" id="CP062008">
    <property type="protein sequence ID" value="QPG70178.1"/>
    <property type="molecule type" value="Genomic_DNA"/>
</dbReference>
<dbReference type="KEGG" id="mmuc:C1S78_003955"/>
<gene>
    <name evidence="4" type="ORF">C1S78_003955</name>
    <name evidence="5" type="ORF">C1S78_03965</name>
</gene>
<dbReference type="Proteomes" id="UP000309231">
    <property type="component" value="Chromosome"/>
</dbReference>
<dbReference type="InterPro" id="IPR009057">
    <property type="entry name" value="Homeodomain-like_sf"/>
</dbReference>
<keyword evidence="1 2" id="KW-0238">DNA-binding</keyword>
<dbReference type="Gene3D" id="1.10.357.10">
    <property type="entry name" value="Tetracycline Repressor, domain 2"/>
    <property type="match status" value="1"/>
</dbReference>
<evidence type="ECO:0000313" key="4">
    <source>
        <dbReference type="EMBL" id="QPG70178.1"/>
    </source>
</evidence>
<keyword evidence="6" id="KW-1185">Reference proteome</keyword>
<dbReference type="RefSeq" id="WP_082371087.1">
    <property type="nucleotide sequence ID" value="NZ_ANBS01000001.1"/>
</dbReference>
<reference evidence="4 6" key="2">
    <citation type="journal article" date="2019" name="BMC Evol. Biol.">
        <title>Comparative genomics of Mycobacterium mucogenicum and Mycobacterium neoaurum clade members emphasizing tRNA and non-coding RNA.</title>
        <authorList>
            <person name="Behra P.R.K."/>
            <person name="Pettersson B.M.F."/>
            <person name="Das S."/>
            <person name="Dasgupta S."/>
            <person name="Kirsebom L.A."/>
        </authorList>
    </citation>
    <scope>NUCLEOTIDE SEQUENCE [LARGE SCALE GENOMIC DNA]</scope>
    <source>
        <strain evidence="4 6">DSM 44124</strain>
    </source>
</reference>
<protein>
    <submittedName>
        <fullName evidence="5">TetR/AcrR family transcriptional regulator</fullName>
    </submittedName>
</protein>
<feature type="DNA-binding region" description="H-T-H motif" evidence="2">
    <location>
        <begin position="27"/>
        <end position="46"/>
    </location>
</feature>
<proteinExistence type="predicted"/>
<evidence type="ECO:0000256" key="2">
    <source>
        <dbReference type="PROSITE-ProRule" id="PRU00335"/>
    </source>
</evidence>
<accession>A0A8H2JA44</accession>
<feature type="domain" description="HTH tetR-type" evidence="3">
    <location>
        <begin position="4"/>
        <end position="64"/>
    </location>
</feature>
<dbReference type="GO" id="GO:0003677">
    <property type="term" value="F:DNA binding"/>
    <property type="evidence" value="ECO:0007669"/>
    <property type="project" value="UniProtKB-UniRule"/>
</dbReference>
<dbReference type="EMBL" id="POTL01000001">
    <property type="protein sequence ID" value="TLH51620.1"/>
    <property type="molecule type" value="Genomic_DNA"/>
</dbReference>
<evidence type="ECO:0000259" key="3">
    <source>
        <dbReference type="PROSITE" id="PS50977"/>
    </source>
</evidence>
<organism evidence="5">
    <name type="scientific">Mycolicibacterium mucogenicum DSM 44124</name>
    <dbReference type="NCBI Taxonomy" id="1226753"/>
    <lineage>
        <taxon>Bacteria</taxon>
        <taxon>Bacillati</taxon>
        <taxon>Actinomycetota</taxon>
        <taxon>Actinomycetes</taxon>
        <taxon>Mycobacteriales</taxon>
        <taxon>Mycobacteriaceae</taxon>
        <taxon>Mycolicibacterium</taxon>
    </lineage>
</organism>
<dbReference type="InterPro" id="IPR001647">
    <property type="entry name" value="HTH_TetR"/>
</dbReference>
<evidence type="ECO:0000313" key="5">
    <source>
        <dbReference type="EMBL" id="TLH51620.1"/>
    </source>
</evidence>
<sequence>MRRIVGVEDYFDAAMELLVTQGPTSIKVGALCSMLGVTTGSFYGYFRGFEDFVEALLIARLSTQNRRLAELTASRALPGARMAQLREVARDVPHEAEAALRTWAAGNPTVARLQQRLDEERFAILVEFLGPIVATPEDATRLGDFGMVLLIGWQHRQAGTCGPKFDVMFDHFEAVIRQEARAG</sequence>
<dbReference type="Pfam" id="PF00440">
    <property type="entry name" value="TetR_N"/>
    <property type="match status" value="1"/>
</dbReference>
<dbReference type="AlphaFoldDB" id="A0A8H2JA44"/>
<dbReference type="GeneID" id="76724040"/>
<evidence type="ECO:0000256" key="1">
    <source>
        <dbReference type="ARBA" id="ARBA00023125"/>
    </source>
</evidence>
<dbReference type="SUPFAM" id="SSF46689">
    <property type="entry name" value="Homeodomain-like"/>
    <property type="match status" value="1"/>
</dbReference>
<dbReference type="PROSITE" id="PS50977">
    <property type="entry name" value="HTH_TETR_2"/>
    <property type="match status" value="1"/>
</dbReference>
<evidence type="ECO:0000313" key="6">
    <source>
        <dbReference type="Proteomes" id="UP000309231"/>
    </source>
</evidence>
<name>A0A8H2JA44_MYCMU</name>
<reference evidence="5" key="1">
    <citation type="submission" date="2018-01" db="EMBL/GenBank/DDBJ databases">
        <title>Comparative genomics of Mycobacterium mucogenicum and Mycobacterium neoaurum clade members emphasizing tRNA and non-coding RNA.</title>
        <authorList>
            <person name="Behra P.R.K."/>
            <person name="Pettersson B.M.F."/>
            <person name="Das S."/>
            <person name="Dasgupta S."/>
            <person name="Kirsebom L.A."/>
        </authorList>
    </citation>
    <scope>NUCLEOTIDE SEQUENCE</scope>
    <source>
        <strain evidence="5">DSM 44124</strain>
    </source>
</reference>